<feature type="non-terminal residue" evidence="1">
    <location>
        <position position="1"/>
    </location>
</feature>
<accession>A0A0B6ZLC9</accession>
<organism evidence="1">
    <name type="scientific">Arion vulgaris</name>
    <dbReference type="NCBI Taxonomy" id="1028688"/>
    <lineage>
        <taxon>Eukaryota</taxon>
        <taxon>Metazoa</taxon>
        <taxon>Spiralia</taxon>
        <taxon>Lophotrochozoa</taxon>
        <taxon>Mollusca</taxon>
        <taxon>Gastropoda</taxon>
        <taxon>Heterobranchia</taxon>
        <taxon>Euthyneura</taxon>
        <taxon>Panpulmonata</taxon>
        <taxon>Eupulmonata</taxon>
        <taxon>Stylommatophora</taxon>
        <taxon>Helicina</taxon>
        <taxon>Arionoidea</taxon>
        <taxon>Arionidae</taxon>
        <taxon>Arion</taxon>
    </lineage>
</organism>
<dbReference type="EMBL" id="HACG01021665">
    <property type="protein sequence ID" value="CEK68530.1"/>
    <property type="molecule type" value="Transcribed_RNA"/>
</dbReference>
<dbReference type="AlphaFoldDB" id="A0A0B6ZLC9"/>
<protein>
    <submittedName>
        <fullName evidence="1">Uncharacterized protein</fullName>
    </submittedName>
</protein>
<sequence length="77" mass="8386">LSCARCIALGVVSPCFRKDSEMLSIHRVLGLPHALRPDPNVVGYSRLYKCGTTAIYEQSLTTGADFCLTDIVNSLNL</sequence>
<reference evidence="1" key="1">
    <citation type="submission" date="2014-12" db="EMBL/GenBank/DDBJ databases">
        <title>Insight into the proteome of Arion vulgaris.</title>
        <authorList>
            <person name="Aradska J."/>
            <person name="Bulat T."/>
            <person name="Smidak R."/>
            <person name="Sarate P."/>
            <person name="Gangsoo J."/>
            <person name="Sialana F."/>
            <person name="Bilban M."/>
            <person name="Lubec G."/>
        </authorList>
    </citation>
    <scope>NUCLEOTIDE SEQUENCE</scope>
    <source>
        <tissue evidence="1">Skin</tissue>
    </source>
</reference>
<name>A0A0B6ZLC9_9EUPU</name>
<evidence type="ECO:0000313" key="1">
    <source>
        <dbReference type="EMBL" id="CEK68530.1"/>
    </source>
</evidence>
<proteinExistence type="predicted"/>
<gene>
    <name evidence="1" type="primary">ORF66632</name>
</gene>